<reference evidence="2 3" key="1">
    <citation type="journal article" date="2021" name="BMC Genomics">
        <title>Datura genome reveals duplications of psychoactive alkaloid biosynthetic genes and high mutation rate following tissue culture.</title>
        <authorList>
            <person name="Rajewski A."/>
            <person name="Carter-House D."/>
            <person name="Stajich J."/>
            <person name="Litt A."/>
        </authorList>
    </citation>
    <scope>NUCLEOTIDE SEQUENCE [LARGE SCALE GENOMIC DNA]</scope>
    <source>
        <strain evidence="2">AR-01</strain>
    </source>
</reference>
<evidence type="ECO:0000313" key="3">
    <source>
        <dbReference type="Proteomes" id="UP000823775"/>
    </source>
</evidence>
<dbReference type="Proteomes" id="UP000823775">
    <property type="component" value="Unassembled WGS sequence"/>
</dbReference>
<feature type="compositionally biased region" description="Basic and acidic residues" evidence="1">
    <location>
        <begin position="129"/>
        <end position="141"/>
    </location>
</feature>
<evidence type="ECO:0000313" key="2">
    <source>
        <dbReference type="EMBL" id="MCE5167389.1"/>
    </source>
</evidence>
<dbReference type="EMBL" id="JACEIK010094583">
    <property type="protein sequence ID" value="MCE5167389.1"/>
    <property type="molecule type" value="Genomic_DNA"/>
</dbReference>
<gene>
    <name evidence="2" type="ORF">HAX54_052283</name>
</gene>
<protein>
    <submittedName>
        <fullName evidence="2">Uncharacterized protein</fullName>
    </submittedName>
</protein>
<sequence>MVERIRRGTGGFGRSSRMVFSLEKGDRQGGVWMRIREVRRLLLGATVVMETEQSWCFGWLPECDWWCFSGGFRLLVRGKRGDDAGLVFHYCCFDRKLWRREGEGKEKGKGSGGVYRSFGCSSENGSGGDGERDQGRGTRLK</sequence>
<name>A0ABS8Y948_DATST</name>
<accession>A0ABS8Y948</accession>
<keyword evidence="3" id="KW-1185">Reference proteome</keyword>
<proteinExistence type="predicted"/>
<organism evidence="2 3">
    <name type="scientific">Datura stramonium</name>
    <name type="common">Jimsonweed</name>
    <name type="synonym">Common thornapple</name>
    <dbReference type="NCBI Taxonomy" id="4076"/>
    <lineage>
        <taxon>Eukaryota</taxon>
        <taxon>Viridiplantae</taxon>
        <taxon>Streptophyta</taxon>
        <taxon>Embryophyta</taxon>
        <taxon>Tracheophyta</taxon>
        <taxon>Spermatophyta</taxon>
        <taxon>Magnoliopsida</taxon>
        <taxon>eudicotyledons</taxon>
        <taxon>Gunneridae</taxon>
        <taxon>Pentapetalae</taxon>
        <taxon>asterids</taxon>
        <taxon>lamiids</taxon>
        <taxon>Solanales</taxon>
        <taxon>Solanaceae</taxon>
        <taxon>Solanoideae</taxon>
        <taxon>Datureae</taxon>
        <taxon>Datura</taxon>
    </lineage>
</organism>
<evidence type="ECO:0000256" key="1">
    <source>
        <dbReference type="SAM" id="MobiDB-lite"/>
    </source>
</evidence>
<feature type="non-terminal residue" evidence="2">
    <location>
        <position position="141"/>
    </location>
</feature>
<feature type="region of interest" description="Disordered" evidence="1">
    <location>
        <begin position="102"/>
        <end position="141"/>
    </location>
</feature>
<comment type="caution">
    <text evidence="2">The sequence shown here is derived from an EMBL/GenBank/DDBJ whole genome shotgun (WGS) entry which is preliminary data.</text>
</comment>